<name>A0A964BRG5_9CYAN</name>
<keyword evidence="3" id="KW-1185">Reference proteome</keyword>
<evidence type="ECO:0000313" key="3">
    <source>
        <dbReference type="Proteomes" id="UP000729733"/>
    </source>
</evidence>
<gene>
    <name evidence="2" type="ORF">I4641_05670</name>
</gene>
<evidence type="ECO:0008006" key="4">
    <source>
        <dbReference type="Google" id="ProtNLM"/>
    </source>
</evidence>
<evidence type="ECO:0000256" key="1">
    <source>
        <dbReference type="SAM" id="Phobius"/>
    </source>
</evidence>
<feature type="transmembrane region" description="Helical" evidence="1">
    <location>
        <begin position="31"/>
        <end position="52"/>
    </location>
</feature>
<dbReference type="EMBL" id="JADWDC010000009">
    <property type="protein sequence ID" value="MCC0176465.1"/>
    <property type="molecule type" value="Genomic_DNA"/>
</dbReference>
<feature type="transmembrane region" description="Helical" evidence="1">
    <location>
        <begin position="6"/>
        <end position="24"/>
    </location>
</feature>
<keyword evidence="1" id="KW-0472">Membrane</keyword>
<keyword evidence="1" id="KW-0812">Transmembrane</keyword>
<organism evidence="2 3">
    <name type="scientific">Waterburya agarophytonicola KI4</name>
    <dbReference type="NCBI Taxonomy" id="2874699"/>
    <lineage>
        <taxon>Bacteria</taxon>
        <taxon>Bacillati</taxon>
        <taxon>Cyanobacteriota</taxon>
        <taxon>Cyanophyceae</taxon>
        <taxon>Pleurocapsales</taxon>
        <taxon>Hyellaceae</taxon>
        <taxon>Waterburya</taxon>
        <taxon>Waterburya agarophytonicola</taxon>
    </lineage>
</organism>
<dbReference type="RefSeq" id="WP_229639503.1">
    <property type="nucleotide sequence ID" value="NZ_JADWDC010000009.1"/>
</dbReference>
<evidence type="ECO:0000313" key="2">
    <source>
        <dbReference type="EMBL" id="MCC0176465.1"/>
    </source>
</evidence>
<dbReference type="AlphaFoldDB" id="A0A964BRG5"/>
<keyword evidence="1" id="KW-1133">Transmembrane helix</keyword>
<comment type="caution">
    <text evidence="2">The sequence shown here is derived from an EMBL/GenBank/DDBJ whole genome shotgun (WGS) entry which is preliminary data.</text>
</comment>
<proteinExistence type="predicted"/>
<reference evidence="2" key="1">
    <citation type="journal article" date="2021" name="Antonie Van Leeuwenhoek">
        <title>Draft genome and description of Waterburya agarophytonicola gen. nov. sp. nov. (Pleurocapsales, Cyanobacteria): a seaweed symbiont.</title>
        <authorList>
            <person name="Bonthond G."/>
            <person name="Shalygin S."/>
            <person name="Bayer T."/>
            <person name="Weinberger F."/>
        </authorList>
    </citation>
    <scope>NUCLEOTIDE SEQUENCE</scope>
    <source>
        <strain evidence="2">KI4</strain>
    </source>
</reference>
<sequence>MTDALIGNIFIYSLLPGVIALTIFEKKGRNGFQGFFLGALLSYLGVVIALFVPSNNQTLKGRKNKKIEDRKKTIGLIRGTMKSCTNCGEVVEMDLFVCPHCKKYA</sequence>
<accession>A0A964BRG5</accession>
<protein>
    <recommendedName>
        <fullName evidence="4">Zinc ribbon domain-containing protein</fullName>
    </recommendedName>
</protein>
<dbReference type="Proteomes" id="UP000729733">
    <property type="component" value="Unassembled WGS sequence"/>
</dbReference>